<dbReference type="OrthoDB" id="443634at2759"/>
<dbReference type="PANTHER" id="PTHR12106:SF27">
    <property type="entry name" value="SORTILIN-RELATED RECEPTOR"/>
    <property type="match status" value="1"/>
</dbReference>
<dbReference type="Pfam" id="PF15902">
    <property type="entry name" value="Sortilin-Vps10"/>
    <property type="match status" value="1"/>
</dbReference>
<proteinExistence type="predicted"/>
<dbReference type="PANTHER" id="PTHR12106">
    <property type="entry name" value="SORTILIN RELATED"/>
    <property type="match status" value="1"/>
</dbReference>
<comment type="caution">
    <text evidence="3">The sequence shown here is derived from an EMBL/GenBank/DDBJ whole genome shotgun (WGS) entry which is preliminary data.</text>
</comment>
<dbReference type="AlphaFoldDB" id="A0A0C2N5U5"/>
<protein>
    <submittedName>
        <fullName evidence="3">Vacuolar protein sorting/targeting protein 10</fullName>
    </submittedName>
</protein>
<sequence length="165" mass="18940">MGWDGPYERCVSGSCDVKLHLQCICPPHVYFQTEWLVTIVGYESSRINKTFHYLMSFNGGVTWKKAPASNSAIRSFNEGGIIVSLNKTTRQIIYSFDEGKTYYYMDIFQEKVVIIDAVHAGKTDTEKMIIFGRNQEKNIMVIANIDFTTITSIYINNQRKNVSKR</sequence>
<evidence type="ECO:0000256" key="1">
    <source>
        <dbReference type="ARBA" id="ARBA00022737"/>
    </source>
</evidence>
<reference evidence="3 4" key="1">
    <citation type="journal article" date="2014" name="Genome Biol. Evol.">
        <title>The genome of the myxosporean Thelohanellus kitauei shows adaptations to nutrient acquisition within its fish host.</title>
        <authorList>
            <person name="Yang Y."/>
            <person name="Xiong J."/>
            <person name="Zhou Z."/>
            <person name="Huo F."/>
            <person name="Miao W."/>
            <person name="Ran C."/>
            <person name="Liu Y."/>
            <person name="Zhang J."/>
            <person name="Feng J."/>
            <person name="Wang M."/>
            <person name="Wang M."/>
            <person name="Wang L."/>
            <person name="Yao B."/>
        </authorList>
    </citation>
    <scope>NUCLEOTIDE SEQUENCE [LARGE SCALE GENOMIC DNA]</scope>
    <source>
        <strain evidence="3">Wuqing</strain>
    </source>
</reference>
<evidence type="ECO:0000313" key="3">
    <source>
        <dbReference type="EMBL" id="KII71675.1"/>
    </source>
</evidence>
<dbReference type="GO" id="GO:0006892">
    <property type="term" value="P:post-Golgi vesicle-mediated transport"/>
    <property type="evidence" value="ECO:0007669"/>
    <property type="project" value="TreeGrafter"/>
</dbReference>
<gene>
    <name evidence="3" type="ORF">RF11_11477</name>
</gene>
<organism evidence="3 4">
    <name type="scientific">Thelohanellus kitauei</name>
    <name type="common">Myxosporean</name>
    <dbReference type="NCBI Taxonomy" id="669202"/>
    <lineage>
        <taxon>Eukaryota</taxon>
        <taxon>Metazoa</taxon>
        <taxon>Cnidaria</taxon>
        <taxon>Myxozoa</taxon>
        <taxon>Myxosporea</taxon>
        <taxon>Bivalvulida</taxon>
        <taxon>Platysporina</taxon>
        <taxon>Myxobolidae</taxon>
        <taxon>Thelohanellus</taxon>
    </lineage>
</organism>
<evidence type="ECO:0000259" key="2">
    <source>
        <dbReference type="Pfam" id="PF15902"/>
    </source>
</evidence>
<name>A0A0C2N5U5_THEKT</name>
<dbReference type="InterPro" id="IPR031778">
    <property type="entry name" value="Sortilin_N"/>
</dbReference>
<accession>A0A0C2N5U5</accession>
<keyword evidence="4" id="KW-1185">Reference proteome</keyword>
<dbReference type="SUPFAM" id="SSF110296">
    <property type="entry name" value="Oligoxyloglucan reducing end-specific cellobiohydrolase"/>
    <property type="match status" value="1"/>
</dbReference>
<evidence type="ECO:0000313" key="4">
    <source>
        <dbReference type="Proteomes" id="UP000031668"/>
    </source>
</evidence>
<dbReference type="EMBL" id="JWZT01001671">
    <property type="protein sequence ID" value="KII71675.1"/>
    <property type="molecule type" value="Genomic_DNA"/>
</dbReference>
<feature type="domain" description="Sortilin N-terminal" evidence="2">
    <location>
        <begin position="50"/>
        <end position="115"/>
    </location>
</feature>
<dbReference type="InterPro" id="IPR050310">
    <property type="entry name" value="VPS10-sortilin"/>
</dbReference>
<keyword evidence="1" id="KW-0677">Repeat</keyword>
<dbReference type="Proteomes" id="UP000031668">
    <property type="component" value="Unassembled WGS sequence"/>
</dbReference>
<dbReference type="GO" id="GO:0016020">
    <property type="term" value="C:membrane"/>
    <property type="evidence" value="ECO:0007669"/>
    <property type="project" value="TreeGrafter"/>
</dbReference>
<dbReference type="GO" id="GO:0005794">
    <property type="term" value="C:Golgi apparatus"/>
    <property type="evidence" value="ECO:0007669"/>
    <property type="project" value="TreeGrafter"/>
</dbReference>